<evidence type="ECO:0000313" key="7">
    <source>
        <dbReference type="Proteomes" id="UP000176450"/>
    </source>
</evidence>
<dbReference type="NCBIfam" id="NF037959">
    <property type="entry name" value="MFS_SpdSyn"/>
    <property type="match status" value="1"/>
</dbReference>
<sequence length="222" mass="25453">MSFHGNPMRWLSSLFPQTLIELHTPYNRNIKVIKNHNNISLQVNGVEQSGVYVNTLFRRAFERLAVSSPKPVRRILVMGVGGGMALRQLRAIFPQAHITGVDIDPVIIAVAKEYFGLDYLGNSSFIVSDARKYAEKRLARRNLFDLVIVDIFIGNDVPEFVTEKRFLQSVNNLLRPGGQLMMNYFRYSKQPEKTKIHTRTLSKIFQSVESENILRNTVFYCS</sequence>
<feature type="active site" description="Proton acceptor" evidence="4">
    <location>
        <position position="150"/>
    </location>
</feature>
<dbReference type="PANTHER" id="PTHR43317">
    <property type="entry name" value="THERMOSPERMINE SYNTHASE ACAULIS5"/>
    <property type="match status" value="1"/>
</dbReference>
<dbReference type="AlphaFoldDB" id="A0A1F6B3Z7"/>
<dbReference type="Proteomes" id="UP000176450">
    <property type="component" value="Unassembled WGS sequence"/>
</dbReference>
<dbReference type="PANTHER" id="PTHR43317:SF1">
    <property type="entry name" value="THERMOSPERMINE SYNTHASE ACAULIS5"/>
    <property type="match status" value="1"/>
</dbReference>
<dbReference type="PROSITE" id="PS51006">
    <property type="entry name" value="PABS_2"/>
    <property type="match status" value="1"/>
</dbReference>
<evidence type="ECO:0000256" key="4">
    <source>
        <dbReference type="PROSITE-ProRule" id="PRU00354"/>
    </source>
</evidence>
<dbReference type="Gene3D" id="3.40.50.150">
    <property type="entry name" value="Vaccinia Virus protein VP39"/>
    <property type="match status" value="1"/>
</dbReference>
<evidence type="ECO:0000256" key="3">
    <source>
        <dbReference type="ARBA" id="ARBA00023115"/>
    </source>
</evidence>
<dbReference type="GO" id="GO:0016740">
    <property type="term" value="F:transferase activity"/>
    <property type="evidence" value="ECO:0007669"/>
    <property type="project" value="UniProtKB-UniRule"/>
</dbReference>
<evidence type="ECO:0000256" key="1">
    <source>
        <dbReference type="ARBA" id="ARBA00007867"/>
    </source>
</evidence>
<evidence type="ECO:0000313" key="6">
    <source>
        <dbReference type="EMBL" id="OGG31513.1"/>
    </source>
</evidence>
<dbReference type="SUPFAM" id="SSF53335">
    <property type="entry name" value="S-adenosyl-L-methionine-dependent methyltransferases"/>
    <property type="match status" value="1"/>
</dbReference>
<comment type="similarity">
    <text evidence="1">Belongs to the spermidine/spermine synthase family.</text>
</comment>
<name>A0A1F6B3Z7_9BACT</name>
<dbReference type="CDD" id="cd02440">
    <property type="entry name" value="AdoMet_MTases"/>
    <property type="match status" value="1"/>
</dbReference>
<dbReference type="EMBL" id="MFJX01000006">
    <property type="protein sequence ID" value="OGG31513.1"/>
    <property type="molecule type" value="Genomic_DNA"/>
</dbReference>
<evidence type="ECO:0000259" key="5">
    <source>
        <dbReference type="PROSITE" id="PS51006"/>
    </source>
</evidence>
<feature type="domain" description="PABS" evidence="5">
    <location>
        <begin position="1"/>
        <end position="222"/>
    </location>
</feature>
<gene>
    <name evidence="6" type="ORF">A3A63_04240</name>
</gene>
<reference evidence="6 7" key="1">
    <citation type="journal article" date="2016" name="Nat. Commun.">
        <title>Thousands of microbial genomes shed light on interconnected biogeochemical processes in an aquifer system.</title>
        <authorList>
            <person name="Anantharaman K."/>
            <person name="Brown C.T."/>
            <person name="Hug L.A."/>
            <person name="Sharon I."/>
            <person name="Castelle C.J."/>
            <person name="Probst A.J."/>
            <person name="Thomas B.C."/>
            <person name="Singh A."/>
            <person name="Wilkins M.J."/>
            <person name="Karaoz U."/>
            <person name="Brodie E.L."/>
            <person name="Williams K.H."/>
            <person name="Hubbard S.S."/>
            <person name="Banfield J.F."/>
        </authorList>
    </citation>
    <scope>NUCLEOTIDE SEQUENCE [LARGE SCALE GENOMIC DNA]</scope>
</reference>
<dbReference type="Pfam" id="PF13847">
    <property type="entry name" value="Methyltransf_31"/>
    <property type="match status" value="1"/>
</dbReference>
<protein>
    <recommendedName>
        <fullName evidence="5">PABS domain-containing protein</fullName>
    </recommendedName>
</protein>
<dbReference type="InterPro" id="IPR030374">
    <property type="entry name" value="PABS"/>
</dbReference>
<dbReference type="InterPro" id="IPR029063">
    <property type="entry name" value="SAM-dependent_MTases_sf"/>
</dbReference>
<accession>A0A1F6B3Z7</accession>
<dbReference type="InterPro" id="IPR025714">
    <property type="entry name" value="Methyltranfer_dom"/>
</dbReference>
<keyword evidence="3 4" id="KW-0620">Polyamine biosynthesis</keyword>
<proteinExistence type="inferred from homology"/>
<evidence type="ECO:0000256" key="2">
    <source>
        <dbReference type="ARBA" id="ARBA00022679"/>
    </source>
</evidence>
<organism evidence="6 7">
    <name type="scientific">Candidatus Gottesmanbacteria bacterium RIFCSPLOWO2_01_FULL_46_9</name>
    <dbReference type="NCBI Taxonomy" id="1798394"/>
    <lineage>
        <taxon>Bacteria</taxon>
        <taxon>Candidatus Gottesmaniibacteriota</taxon>
    </lineage>
</organism>
<keyword evidence="2 4" id="KW-0808">Transferase</keyword>
<dbReference type="GO" id="GO:0006596">
    <property type="term" value="P:polyamine biosynthetic process"/>
    <property type="evidence" value="ECO:0007669"/>
    <property type="project" value="UniProtKB-UniRule"/>
</dbReference>
<comment type="caution">
    <text evidence="6">The sequence shown here is derived from an EMBL/GenBank/DDBJ whole genome shotgun (WGS) entry which is preliminary data.</text>
</comment>